<evidence type="ECO:0000313" key="1">
    <source>
        <dbReference type="EMBL" id="KZX16101.1"/>
    </source>
</evidence>
<evidence type="ECO:0000313" key="2">
    <source>
        <dbReference type="Proteomes" id="UP000077275"/>
    </source>
</evidence>
<protein>
    <submittedName>
        <fullName evidence="1">Uncharacterized protein</fullName>
    </submittedName>
</protein>
<keyword evidence="2" id="KW-1185">Reference proteome</keyword>
<accession>A0A166DZ01</accession>
<gene>
    <name evidence="1" type="ORF">MBCUT_10780</name>
</gene>
<reference evidence="1 2" key="1">
    <citation type="submission" date="2016-04" db="EMBL/GenBank/DDBJ databases">
        <title>Genome sequence of Methanobrevibacter cuticularis DSM 11139.</title>
        <authorList>
            <person name="Poehlein A."/>
            <person name="Seedorf H."/>
            <person name="Daniel R."/>
        </authorList>
    </citation>
    <scope>NUCLEOTIDE SEQUENCE [LARGE SCALE GENOMIC DNA]</scope>
    <source>
        <strain evidence="1 2">DSM 11139</strain>
    </source>
</reference>
<name>A0A166DZ01_9EURY</name>
<proteinExistence type="predicted"/>
<dbReference type="AlphaFoldDB" id="A0A166DZ01"/>
<dbReference type="EMBL" id="LWMW01000099">
    <property type="protein sequence ID" value="KZX16101.1"/>
    <property type="molecule type" value="Genomic_DNA"/>
</dbReference>
<dbReference type="RefSeq" id="WP_067259674.1">
    <property type="nucleotide sequence ID" value="NZ_LWMW01000099.1"/>
</dbReference>
<dbReference type="Proteomes" id="UP000077275">
    <property type="component" value="Unassembled WGS sequence"/>
</dbReference>
<dbReference type="PATRIC" id="fig|47311.3.peg.1186"/>
<dbReference type="STRING" id="47311.MBCUT_10780"/>
<sequence>MKNINDIKKDIAKVNERIYKKKELMKEYPEDVRLKLSLESFEGRKEVLYHDLENEYTKLIDEAKNILEINSHIIESLIEIQEK</sequence>
<comment type="caution">
    <text evidence="1">The sequence shown here is derived from an EMBL/GenBank/DDBJ whole genome shotgun (WGS) entry which is preliminary data.</text>
</comment>
<organism evidence="1 2">
    <name type="scientific">Methanobrevibacter cuticularis</name>
    <dbReference type="NCBI Taxonomy" id="47311"/>
    <lineage>
        <taxon>Archaea</taxon>
        <taxon>Methanobacteriati</taxon>
        <taxon>Methanobacteriota</taxon>
        <taxon>Methanomada group</taxon>
        <taxon>Methanobacteria</taxon>
        <taxon>Methanobacteriales</taxon>
        <taxon>Methanobacteriaceae</taxon>
        <taxon>Methanobrevibacter</taxon>
    </lineage>
</organism>